<dbReference type="Proteomes" id="UP000887567">
    <property type="component" value="Unplaced"/>
</dbReference>
<dbReference type="AlphaFoldDB" id="A0A913XR51"/>
<dbReference type="Pfam" id="PF00512">
    <property type="entry name" value="HisKA"/>
    <property type="match status" value="1"/>
</dbReference>
<name>A0A913XR51_EXADI</name>
<dbReference type="PANTHER" id="PTHR43304">
    <property type="entry name" value="PHYTOCHROME-LIKE PROTEIN CPH1"/>
    <property type="match status" value="1"/>
</dbReference>
<dbReference type="InterPro" id="IPR036097">
    <property type="entry name" value="HisK_dim/P_sf"/>
</dbReference>
<organism evidence="7 8">
    <name type="scientific">Exaiptasia diaphana</name>
    <name type="common">Tropical sea anemone</name>
    <name type="synonym">Aiptasia pulchella</name>
    <dbReference type="NCBI Taxonomy" id="2652724"/>
    <lineage>
        <taxon>Eukaryota</taxon>
        <taxon>Metazoa</taxon>
        <taxon>Cnidaria</taxon>
        <taxon>Anthozoa</taxon>
        <taxon>Hexacorallia</taxon>
        <taxon>Actiniaria</taxon>
        <taxon>Aiptasiidae</taxon>
        <taxon>Exaiptasia</taxon>
    </lineage>
</organism>
<dbReference type="InterPro" id="IPR036890">
    <property type="entry name" value="HATPase_C_sf"/>
</dbReference>
<keyword evidence="3" id="KW-0597">Phosphoprotein</keyword>
<dbReference type="InterPro" id="IPR003594">
    <property type="entry name" value="HATPase_dom"/>
</dbReference>
<dbReference type="Gene3D" id="1.10.287.130">
    <property type="match status" value="1"/>
</dbReference>
<comment type="catalytic activity">
    <reaction evidence="1">
        <text>ATP + protein L-histidine = ADP + protein N-phospho-L-histidine.</text>
        <dbReference type="EC" id="2.7.13.3"/>
    </reaction>
</comment>
<evidence type="ECO:0000256" key="5">
    <source>
        <dbReference type="ARBA" id="ARBA00022777"/>
    </source>
</evidence>
<dbReference type="OrthoDB" id="18419at2759"/>
<sequence>MLVVIAVLAYFAFREYRRKKKSERHVKHQNERLVALNDSLDSFVYRVSHDLKSPVINVKNMISMLKEYQTDDQDPLVPEIIKNLDLSSHRLETTITDLLELSRIERVEEEKEKVNIREVFHEILPEYQEQIQRIGGEVVESFNGGEIFYGSKAEMNSILQNLLTNSIKYRSENRALRIEIGTKPDKEKMMQMTFADNGQGLDLKQFEGKLFGMFQRFTSDTSISGTGVGMYIIKKLVDKNKGKIVLT</sequence>
<accession>A0A913XR51</accession>
<dbReference type="InterPro" id="IPR052162">
    <property type="entry name" value="Sensor_kinase/Photoreceptor"/>
</dbReference>
<evidence type="ECO:0000259" key="6">
    <source>
        <dbReference type="PROSITE" id="PS50109"/>
    </source>
</evidence>
<evidence type="ECO:0000313" key="8">
    <source>
        <dbReference type="Proteomes" id="UP000887567"/>
    </source>
</evidence>
<keyword evidence="5" id="KW-0418">Kinase</keyword>
<dbReference type="GO" id="GO:0000155">
    <property type="term" value="F:phosphorelay sensor kinase activity"/>
    <property type="evidence" value="ECO:0007669"/>
    <property type="project" value="InterPro"/>
</dbReference>
<dbReference type="InterPro" id="IPR003661">
    <property type="entry name" value="HisK_dim/P_dom"/>
</dbReference>
<proteinExistence type="predicted"/>
<dbReference type="PANTHER" id="PTHR43304:SF1">
    <property type="entry name" value="PAC DOMAIN-CONTAINING PROTEIN"/>
    <property type="match status" value="1"/>
</dbReference>
<evidence type="ECO:0000256" key="4">
    <source>
        <dbReference type="ARBA" id="ARBA00022679"/>
    </source>
</evidence>
<dbReference type="PROSITE" id="PS50109">
    <property type="entry name" value="HIS_KIN"/>
    <property type="match status" value="1"/>
</dbReference>
<evidence type="ECO:0000256" key="3">
    <source>
        <dbReference type="ARBA" id="ARBA00022553"/>
    </source>
</evidence>
<dbReference type="SUPFAM" id="SSF55874">
    <property type="entry name" value="ATPase domain of HSP90 chaperone/DNA topoisomerase II/histidine kinase"/>
    <property type="match status" value="1"/>
</dbReference>
<evidence type="ECO:0000313" key="7">
    <source>
        <dbReference type="EnsemblMetazoa" id="XP_020908914.2"/>
    </source>
</evidence>
<evidence type="ECO:0000256" key="1">
    <source>
        <dbReference type="ARBA" id="ARBA00000085"/>
    </source>
</evidence>
<keyword evidence="4" id="KW-0808">Transferase</keyword>
<dbReference type="InterPro" id="IPR005467">
    <property type="entry name" value="His_kinase_dom"/>
</dbReference>
<dbReference type="EC" id="2.7.13.3" evidence="2"/>
<dbReference type="Pfam" id="PF02518">
    <property type="entry name" value="HATPase_c"/>
    <property type="match status" value="1"/>
</dbReference>
<protein>
    <recommendedName>
        <fullName evidence="2">histidine kinase</fullName>
        <ecNumber evidence="2">2.7.13.3</ecNumber>
    </recommendedName>
</protein>
<dbReference type="SMART" id="SM00388">
    <property type="entry name" value="HisKA"/>
    <property type="match status" value="1"/>
</dbReference>
<dbReference type="EnsemblMetazoa" id="XM_021053255.2">
    <property type="protein sequence ID" value="XP_020908914.2"/>
    <property type="gene ID" value="LOC110246868"/>
</dbReference>
<dbReference type="InterPro" id="IPR004358">
    <property type="entry name" value="Sig_transdc_His_kin-like_C"/>
</dbReference>
<feature type="domain" description="Histidine kinase" evidence="6">
    <location>
        <begin position="46"/>
        <end position="247"/>
    </location>
</feature>
<keyword evidence="8" id="KW-1185">Reference proteome</keyword>
<dbReference type="KEGG" id="epa:110246868"/>
<dbReference type="PRINTS" id="PR00344">
    <property type="entry name" value="BCTRLSENSOR"/>
</dbReference>
<reference evidence="7" key="1">
    <citation type="submission" date="2022-11" db="UniProtKB">
        <authorList>
            <consortium name="EnsemblMetazoa"/>
        </authorList>
    </citation>
    <scope>IDENTIFICATION</scope>
</reference>
<dbReference type="SMART" id="SM00387">
    <property type="entry name" value="HATPase_c"/>
    <property type="match status" value="1"/>
</dbReference>
<dbReference type="SUPFAM" id="SSF47384">
    <property type="entry name" value="Homodimeric domain of signal transducing histidine kinase"/>
    <property type="match status" value="1"/>
</dbReference>
<dbReference type="CDD" id="cd00082">
    <property type="entry name" value="HisKA"/>
    <property type="match status" value="1"/>
</dbReference>
<evidence type="ECO:0000256" key="2">
    <source>
        <dbReference type="ARBA" id="ARBA00012438"/>
    </source>
</evidence>
<dbReference type="Gene3D" id="3.30.565.10">
    <property type="entry name" value="Histidine kinase-like ATPase, C-terminal domain"/>
    <property type="match status" value="1"/>
</dbReference>